<keyword evidence="4 6" id="KW-0472">Membrane</keyword>
<sequence length="128" mass="14062">MSATPPPPPPQQQYPYQPAPPMSPQDQRLWATLTHIGGIFFPILVPLIAYLVLKDRGAFIAQHTRTALNFHITALLGYVVSGLLVLLVIGFFLIFAIGILTIVFGIIAATKANAGEQYEYPLTIRFIS</sequence>
<reference evidence="8" key="1">
    <citation type="journal article" date="2019" name="Int. J. Syst. Evol. Microbiol.">
        <title>The Global Catalogue of Microorganisms (GCM) 10K type strain sequencing project: providing services to taxonomists for standard genome sequencing and annotation.</title>
        <authorList>
            <consortium name="The Broad Institute Genomics Platform"/>
            <consortium name="The Broad Institute Genome Sequencing Center for Infectious Disease"/>
            <person name="Wu L."/>
            <person name="Ma J."/>
        </authorList>
    </citation>
    <scope>NUCLEOTIDE SEQUENCE [LARGE SCALE GENOMIC DNA]</scope>
    <source>
        <strain evidence="8">NBRC 108725</strain>
    </source>
</reference>
<feature type="region of interest" description="Disordered" evidence="5">
    <location>
        <begin position="1"/>
        <end position="23"/>
    </location>
</feature>
<comment type="subcellular location">
    <subcellularLocation>
        <location evidence="1">Membrane</location>
        <topology evidence="1">Multi-pass membrane protein</topology>
    </subcellularLocation>
</comment>
<evidence type="ECO:0000256" key="6">
    <source>
        <dbReference type="SAM" id="Phobius"/>
    </source>
</evidence>
<evidence type="ECO:0000256" key="4">
    <source>
        <dbReference type="ARBA" id="ARBA00023136"/>
    </source>
</evidence>
<keyword evidence="3 6" id="KW-1133">Transmembrane helix</keyword>
<dbReference type="RefSeq" id="WP_286276664.1">
    <property type="nucleotide sequence ID" value="NZ_AP027731.1"/>
</dbReference>
<name>A0ABN6XSP4_9MICO</name>
<proteinExistence type="predicted"/>
<organism evidence="7 8">
    <name type="scientific">Naasia aerilata</name>
    <dbReference type="NCBI Taxonomy" id="1162966"/>
    <lineage>
        <taxon>Bacteria</taxon>
        <taxon>Bacillati</taxon>
        <taxon>Actinomycetota</taxon>
        <taxon>Actinomycetes</taxon>
        <taxon>Micrococcales</taxon>
        <taxon>Microbacteriaceae</taxon>
        <taxon>Naasia</taxon>
    </lineage>
</organism>
<dbReference type="InterPro" id="IPR019109">
    <property type="entry name" value="MamF_MmsF"/>
</dbReference>
<keyword evidence="2 6" id="KW-0812">Transmembrane</keyword>
<evidence type="ECO:0000313" key="8">
    <source>
        <dbReference type="Proteomes" id="UP001321498"/>
    </source>
</evidence>
<evidence type="ECO:0000256" key="1">
    <source>
        <dbReference type="ARBA" id="ARBA00004141"/>
    </source>
</evidence>
<dbReference type="Pfam" id="PF09685">
    <property type="entry name" value="MamF_MmsF"/>
    <property type="match status" value="1"/>
</dbReference>
<evidence type="ECO:0000256" key="2">
    <source>
        <dbReference type="ARBA" id="ARBA00022692"/>
    </source>
</evidence>
<evidence type="ECO:0008006" key="9">
    <source>
        <dbReference type="Google" id="ProtNLM"/>
    </source>
</evidence>
<dbReference type="Proteomes" id="UP001321498">
    <property type="component" value="Chromosome"/>
</dbReference>
<dbReference type="EMBL" id="AP027731">
    <property type="protein sequence ID" value="BDZ46635.1"/>
    <property type="molecule type" value="Genomic_DNA"/>
</dbReference>
<evidence type="ECO:0000256" key="5">
    <source>
        <dbReference type="SAM" id="MobiDB-lite"/>
    </source>
</evidence>
<feature type="transmembrane region" description="Helical" evidence="6">
    <location>
        <begin position="29"/>
        <end position="53"/>
    </location>
</feature>
<feature type="transmembrane region" description="Helical" evidence="6">
    <location>
        <begin position="74"/>
        <end position="107"/>
    </location>
</feature>
<evidence type="ECO:0000256" key="3">
    <source>
        <dbReference type="ARBA" id="ARBA00022989"/>
    </source>
</evidence>
<protein>
    <recommendedName>
        <fullName evidence="9">DUF4870 domain-containing protein</fullName>
    </recommendedName>
</protein>
<gene>
    <name evidence="7" type="ORF">GCM10025866_25440</name>
</gene>
<evidence type="ECO:0000313" key="7">
    <source>
        <dbReference type="EMBL" id="BDZ46635.1"/>
    </source>
</evidence>
<keyword evidence="8" id="KW-1185">Reference proteome</keyword>
<accession>A0ABN6XSP4</accession>